<feature type="domain" description="BTB" evidence="3">
    <location>
        <begin position="276"/>
        <end position="345"/>
    </location>
</feature>
<dbReference type="PROSITE" id="PS50097">
    <property type="entry name" value="BTB"/>
    <property type="match status" value="1"/>
</dbReference>
<proteinExistence type="predicted"/>
<evidence type="ECO:0000256" key="1">
    <source>
        <dbReference type="ARBA" id="ARBA00022441"/>
    </source>
</evidence>
<dbReference type="Gene3D" id="3.30.710.10">
    <property type="entry name" value="Potassium Channel Kv1.1, Chain A"/>
    <property type="match status" value="1"/>
</dbReference>
<reference evidence="4" key="1">
    <citation type="journal article" date="2023" name="G3 (Bethesda)">
        <title>Whole genome assembly and annotation of the endangered Caribbean coral Acropora cervicornis.</title>
        <authorList>
            <person name="Selwyn J.D."/>
            <person name="Vollmer S.V."/>
        </authorList>
    </citation>
    <scope>NUCLEOTIDE SEQUENCE</scope>
    <source>
        <strain evidence="4">K2</strain>
    </source>
</reference>
<dbReference type="InterPro" id="IPR011498">
    <property type="entry name" value="Kelch_2"/>
</dbReference>
<comment type="caution">
    <text evidence="4">The sequence shown here is derived from an EMBL/GenBank/DDBJ whole genome shotgun (WGS) entry which is preliminary data.</text>
</comment>
<dbReference type="Pfam" id="PF07646">
    <property type="entry name" value="Kelch_2"/>
    <property type="match status" value="1"/>
</dbReference>
<dbReference type="InterPro" id="IPR000210">
    <property type="entry name" value="BTB/POZ_dom"/>
</dbReference>
<keyword evidence="2" id="KW-0677">Repeat</keyword>
<dbReference type="InterPro" id="IPR011705">
    <property type="entry name" value="BACK"/>
</dbReference>
<gene>
    <name evidence="4" type="ORF">P5673_024030</name>
</gene>
<protein>
    <submittedName>
        <fullName evidence="4">Actin-binding protein IPP</fullName>
    </submittedName>
</protein>
<name>A0AAD9UYE3_ACRCE</name>
<evidence type="ECO:0000313" key="4">
    <source>
        <dbReference type="EMBL" id="KAK2554569.1"/>
    </source>
</evidence>
<evidence type="ECO:0000256" key="2">
    <source>
        <dbReference type="ARBA" id="ARBA00022737"/>
    </source>
</evidence>
<reference evidence="4" key="2">
    <citation type="journal article" date="2023" name="Science">
        <title>Genomic signatures of disease resistance in endangered staghorn corals.</title>
        <authorList>
            <person name="Vollmer S.V."/>
            <person name="Selwyn J.D."/>
            <person name="Despard B.A."/>
            <person name="Roesel C.L."/>
        </authorList>
    </citation>
    <scope>NUCLEOTIDE SEQUENCE</scope>
    <source>
        <strain evidence="4">K2</strain>
    </source>
</reference>
<dbReference type="Proteomes" id="UP001249851">
    <property type="component" value="Unassembled WGS sequence"/>
</dbReference>
<dbReference type="Gene3D" id="2.120.10.80">
    <property type="entry name" value="Kelch-type beta propeller"/>
    <property type="match status" value="3"/>
</dbReference>
<organism evidence="4 5">
    <name type="scientific">Acropora cervicornis</name>
    <name type="common">Staghorn coral</name>
    <dbReference type="NCBI Taxonomy" id="6130"/>
    <lineage>
        <taxon>Eukaryota</taxon>
        <taxon>Metazoa</taxon>
        <taxon>Cnidaria</taxon>
        <taxon>Anthozoa</taxon>
        <taxon>Hexacorallia</taxon>
        <taxon>Scleractinia</taxon>
        <taxon>Astrocoeniina</taxon>
        <taxon>Acroporidae</taxon>
        <taxon>Acropora</taxon>
    </lineage>
</organism>
<dbReference type="PANTHER" id="PTHR45632:SF3">
    <property type="entry name" value="KELCH-LIKE PROTEIN 32"/>
    <property type="match status" value="1"/>
</dbReference>
<evidence type="ECO:0000313" key="5">
    <source>
        <dbReference type="Proteomes" id="UP001249851"/>
    </source>
</evidence>
<dbReference type="SMART" id="SM00225">
    <property type="entry name" value="BTB"/>
    <property type="match status" value="1"/>
</dbReference>
<dbReference type="PANTHER" id="PTHR45632">
    <property type="entry name" value="LD33804P"/>
    <property type="match status" value="1"/>
</dbReference>
<keyword evidence="1" id="KW-0880">Kelch repeat</keyword>
<dbReference type="Gene3D" id="1.25.40.420">
    <property type="match status" value="1"/>
</dbReference>
<sequence>MEVGAQVIGAVRLGLVDIKDVVEELDTEEMREIPEIHSLLHGTLIYNQRPSRSSAFALEKAKQRSMSSVLVAILPNTEICYFDVQSKTWKKLSSVQKLAKAGECYCAEVIGNYLYVAAKINSDHVICCYDIVRDIWSTLPQIPGLSGIQIGSLCHLEDHLYVIYKSCAPYRYNIATNQWQFIASSNAVCNLGQKTFCNKAAAVYKSFLYVLYGQGIIRRENNTYGVPTYYSDVSISLLYCFDPKKNVWEQKASTITPHFASSLLVCAQFREQGEFIDVRLKVGEDEFPAHRIVLAANSDYFHAMFANGMKESNQEVIELKDKNISNSAFKIVMDSMYSGEINVNDENVFEVLLAADHLQVSSVVQQCCEYLIQLNFDVQTFCRVITSADRHGLKDLKEVMESKLALMYKEICEKEEFCSDMSADVLSALLCRDDLSAPSENFVFKSVIQWIKYRKEERMDVAGKVIGAVRLGLVDISVVIEELDTEEMQVIPEVNMLLQRTLIYNQKPSSSSAFALEKGKPRSMSSVLVAIHPKSDICYFDIQSKTWKQLSSMQQLSEAKECYCAELIGNNLYVAAKGFRGVVIYCYDTVRNIWSTLPIPGLSDNQIDCLCHVEEHLYVIYKNSSAPHRYNIATNQWESVAGWKAVCDLKGQEIFVLVEAAVQYKSCLYVLYAQGIRESLKIYPPGIDEAIVWGKKCRPCNSVLFCFDPKKNVWEQKASTKTPHFGSSLLVVNKNLYVAGGRCSFDLSSNKPDGSPAAIEVYNDQKNVWSVVPQTCIPPNNLGAEEIEGKVYFIINSFPVDSGITTPPGEVYPAVLNDWKNLGNVDKNVLVLIAPDEVLSCFDFQSKKLKALPSLQKQDEADECHCAEVIGNYVYVAASTASEQSIVCCYDTVHDIWSTLPPIPTSSDIQIGSMCHIEDHLYVIYKSSAPYRYNIATNQWQSVARSKAVCDLSQATFCNKAAAVYKSCIYVLYGQGEVQEVEDEYGETFFSPEVSVLYCFDPKKNVWEKKASTKTPHFGSSLFVVNNNLCVAGGSGSLKSSFYGEYVLAAVDGPDGDAAAVEVYNDQKDAWSVEKQTHIPPNDLGAVEIEGRVYFIINSFPVDSGIRIPAGEVYSVVLDGVGT</sequence>
<dbReference type="AlphaFoldDB" id="A0AAD9UYE3"/>
<accession>A0AAD9UYE3</accession>
<dbReference type="SUPFAM" id="SSF117281">
    <property type="entry name" value="Kelch motif"/>
    <property type="match status" value="3"/>
</dbReference>
<dbReference type="EMBL" id="JARQWQ010000069">
    <property type="protein sequence ID" value="KAK2554569.1"/>
    <property type="molecule type" value="Genomic_DNA"/>
</dbReference>
<dbReference type="SUPFAM" id="SSF54695">
    <property type="entry name" value="POZ domain"/>
    <property type="match status" value="1"/>
</dbReference>
<dbReference type="SMART" id="SM00875">
    <property type="entry name" value="BACK"/>
    <property type="match status" value="1"/>
</dbReference>
<dbReference type="Pfam" id="PF07707">
    <property type="entry name" value="BACK"/>
    <property type="match status" value="1"/>
</dbReference>
<evidence type="ECO:0000259" key="3">
    <source>
        <dbReference type="PROSITE" id="PS50097"/>
    </source>
</evidence>
<dbReference type="InterPro" id="IPR011333">
    <property type="entry name" value="SKP1/BTB/POZ_sf"/>
</dbReference>
<dbReference type="InterPro" id="IPR015915">
    <property type="entry name" value="Kelch-typ_b-propeller"/>
</dbReference>
<keyword evidence="5" id="KW-1185">Reference proteome</keyword>
<dbReference type="Pfam" id="PF00651">
    <property type="entry name" value="BTB"/>
    <property type="match status" value="1"/>
</dbReference>